<name>A0A8S1C7L1_9INSE</name>
<dbReference type="PANTHER" id="PTHR21844:SF2">
    <property type="entry name" value="PROLINE-RICH AKT1 SUBSTRATE 1"/>
    <property type="match status" value="1"/>
</dbReference>
<dbReference type="EMBL" id="CADEPI010000011">
    <property type="protein sequence ID" value="CAB3363177.1"/>
    <property type="molecule type" value="Genomic_DNA"/>
</dbReference>
<evidence type="ECO:0000313" key="2">
    <source>
        <dbReference type="EMBL" id="CAB3363177.1"/>
    </source>
</evidence>
<gene>
    <name evidence="2" type="ORF">CLODIP_2_CD14816</name>
</gene>
<reference evidence="2 3" key="1">
    <citation type="submission" date="2020-04" db="EMBL/GenBank/DDBJ databases">
        <authorList>
            <person name="Alioto T."/>
            <person name="Alioto T."/>
            <person name="Gomez Garrido J."/>
        </authorList>
    </citation>
    <scope>NUCLEOTIDE SEQUENCE [LARGE SCALE GENOMIC DNA]</scope>
</reference>
<comment type="caution">
    <text evidence="2">The sequence shown here is derived from an EMBL/GenBank/DDBJ whole genome shotgun (WGS) entry which is preliminary data.</text>
</comment>
<feature type="region of interest" description="Disordered" evidence="1">
    <location>
        <begin position="306"/>
        <end position="338"/>
    </location>
</feature>
<dbReference type="OrthoDB" id="9992964at2759"/>
<evidence type="ECO:0000313" key="3">
    <source>
        <dbReference type="Proteomes" id="UP000494165"/>
    </source>
</evidence>
<dbReference type="Proteomes" id="UP000494165">
    <property type="component" value="Unassembled WGS sequence"/>
</dbReference>
<proteinExistence type="predicted"/>
<dbReference type="PANTHER" id="PTHR21844">
    <property type="entry name" value="AKT1 SUBSTRATE 1 PROTEIN"/>
    <property type="match status" value="1"/>
</dbReference>
<dbReference type="InterPro" id="IPR026682">
    <property type="entry name" value="AKT1S1"/>
</dbReference>
<organism evidence="2 3">
    <name type="scientific">Cloeon dipterum</name>
    <dbReference type="NCBI Taxonomy" id="197152"/>
    <lineage>
        <taxon>Eukaryota</taxon>
        <taxon>Metazoa</taxon>
        <taxon>Ecdysozoa</taxon>
        <taxon>Arthropoda</taxon>
        <taxon>Hexapoda</taxon>
        <taxon>Insecta</taxon>
        <taxon>Pterygota</taxon>
        <taxon>Palaeoptera</taxon>
        <taxon>Ephemeroptera</taxon>
        <taxon>Pisciforma</taxon>
        <taxon>Baetidae</taxon>
        <taxon>Cloeon</taxon>
    </lineage>
</organism>
<accession>A0A8S1C7L1</accession>
<dbReference type="GO" id="GO:0005737">
    <property type="term" value="C:cytoplasm"/>
    <property type="evidence" value="ECO:0007669"/>
    <property type="project" value="TreeGrafter"/>
</dbReference>
<evidence type="ECO:0000256" key="1">
    <source>
        <dbReference type="SAM" id="MobiDB-lite"/>
    </source>
</evidence>
<sequence length="434" mass="47524">MLLTCQCLNVSIVIEGCEIGAADFQQLGITDVDRQDPFFKSCVGSVELGEINKEQASLVHIRHIGEWLVHQCLNCEMHTHAIHKERRGNCVIVNSELLSDTQQIESLRNNDAFSPVFRIVVNRDIDLVSPEPSLNNTPAVSALHPIGPLQAGLMALQQKLNEAIRQQTANVEEKVRLFTEQQYADLEDFRKTAHDDQKALCRVLKSCPALQKEEEALTATKPPQQPSRAAGASVKLETPLSALKPVMVSKGNALNKTRKSLPFVVPLGMGDGGLNKSGVIPGNRNNRVGVQGSLDTEGLFDLEGMEEPSQEPLHSEDETDDTDVHLSSPGLSPKTRDTDDILCAESGSHDEGIHIPRHRFHTVAANNLARSLPVTVPVFPQQNIGTLNFDDEDMKDTPLDPQAIAASIKALAKSVHGEHNVFGDLPRPRFSTQL</sequence>
<dbReference type="Pfam" id="PF15798">
    <property type="entry name" value="PRAS"/>
    <property type="match status" value="1"/>
</dbReference>
<protein>
    <submittedName>
        <fullName evidence="2">Uncharacterized protein</fullName>
    </submittedName>
</protein>
<dbReference type="GO" id="GO:0032007">
    <property type="term" value="P:negative regulation of TOR signaling"/>
    <property type="evidence" value="ECO:0007669"/>
    <property type="project" value="InterPro"/>
</dbReference>
<keyword evidence="3" id="KW-1185">Reference proteome</keyword>
<dbReference type="GO" id="GO:0048011">
    <property type="term" value="P:neurotrophin TRK receptor signaling pathway"/>
    <property type="evidence" value="ECO:0007669"/>
    <property type="project" value="InterPro"/>
</dbReference>
<dbReference type="AlphaFoldDB" id="A0A8S1C7L1"/>